<evidence type="ECO:0000256" key="7">
    <source>
        <dbReference type="ARBA" id="ARBA00022889"/>
    </source>
</evidence>
<dbReference type="GO" id="GO:0046872">
    <property type="term" value="F:metal ion binding"/>
    <property type="evidence" value="ECO:0007669"/>
    <property type="project" value="UniProtKB-KW"/>
</dbReference>
<keyword evidence="19" id="KW-1185">Reference proteome</keyword>
<dbReference type="STRING" id="84645.A0A498NRY6"/>
<feature type="domain" description="VWFA" evidence="17">
    <location>
        <begin position="361"/>
        <end position="506"/>
    </location>
</feature>
<keyword evidence="7" id="KW-0130">Cell adhesion</keyword>
<comment type="subunit">
    <text evidence="14 15">Homotetramer. Dimer of dimers.</text>
</comment>
<feature type="compositionally biased region" description="Basic and acidic residues" evidence="16">
    <location>
        <begin position="571"/>
        <end position="603"/>
    </location>
</feature>
<evidence type="ECO:0000256" key="16">
    <source>
        <dbReference type="SAM" id="MobiDB-lite"/>
    </source>
</evidence>
<evidence type="ECO:0000256" key="5">
    <source>
        <dbReference type="ARBA" id="ARBA00022723"/>
    </source>
</evidence>
<dbReference type="EMBL" id="QBIY01011201">
    <property type="protein sequence ID" value="RXN34307.1"/>
    <property type="molecule type" value="Genomic_DNA"/>
</dbReference>
<feature type="region of interest" description="Disordered" evidence="16">
    <location>
        <begin position="524"/>
        <end position="857"/>
    </location>
</feature>
<dbReference type="InterPro" id="IPR004981">
    <property type="entry name" value="Trp_2_3_dOase"/>
</dbReference>
<evidence type="ECO:0000256" key="12">
    <source>
        <dbReference type="ARBA" id="ARBA00050412"/>
    </source>
</evidence>
<evidence type="ECO:0000256" key="14">
    <source>
        <dbReference type="ARBA" id="ARBA00061930"/>
    </source>
</evidence>
<proteinExistence type="evidence at protein level"/>
<dbReference type="GO" id="GO:0007155">
    <property type="term" value="P:cell adhesion"/>
    <property type="evidence" value="ECO:0007669"/>
    <property type="project" value="UniProtKB-KW"/>
</dbReference>
<keyword evidence="5 15" id="KW-0479">Metal-binding</keyword>
<dbReference type="SUPFAM" id="SSF53300">
    <property type="entry name" value="vWA-like"/>
    <property type="match status" value="3"/>
</dbReference>
<feature type="domain" description="VWFA" evidence="17">
    <location>
        <begin position="882"/>
        <end position="1066"/>
    </location>
</feature>
<dbReference type="GO" id="GO:0019441">
    <property type="term" value="P:L-tryptophan catabolic process to kynurenine"/>
    <property type="evidence" value="ECO:0007669"/>
    <property type="project" value="UniProtKB-UniRule"/>
</dbReference>
<reference evidence="18 19" key="1">
    <citation type="submission" date="2018-03" db="EMBL/GenBank/DDBJ databases">
        <title>Draft genome sequence of Rohu Carp (Labeo rohita).</title>
        <authorList>
            <person name="Das P."/>
            <person name="Kushwaha B."/>
            <person name="Joshi C.G."/>
            <person name="Kumar D."/>
            <person name="Nagpure N.S."/>
            <person name="Sahoo L."/>
            <person name="Das S.P."/>
            <person name="Bit A."/>
            <person name="Patnaik S."/>
            <person name="Meher P.K."/>
            <person name="Jayasankar P."/>
            <person name="Koringa P.G."/>
            <person name="Patel N.V."/>
            <person name="Hinsu A.T."/>
            <person name="Kumar R."/>
            <person name="Pandey M."/>
            <person name="Agarwal S."/>
            <person name="Srivastava S."/>
            <person name="Singh M."/>
            <person name="Iquebal M.A."/>
            <person name="Jaiswal S."/>
            <person name="Angadi U.B."/>
            <person name="Kumar N."/>
            <person name="Raza M."/>
            <person name="Shah T.M."/>
            <person name="Rai A."/>
            <person name="Jena J.K."/>
        </authorList>
    </citation>
    <scope>NUCLEOTIDE SEQUENCE [LARGE SCALE GENOMIC DNA]</scope>
    <source>
        <strain evidence="18">DASCIFA01</strain>
        <tissue evidence="18">Testis</tissue>
    </source>
</reference>
<feature type="compositionally biased region" description="Polar residues" evidence="16">
    <location>
        <begin position="1"/>
        <end position="12"/>
    </location>
</feature>
<dbReference type="Gene3D" id="3.40.50.410">
    <property type="entry name" value="von Willebrand factor, type A domain"/>
    <property type="match status" value="3"/>
</dbReference>
<dbReference type="Gene3D" id="1.20.58.480">
    <property type="match status" value="1"/>
</dbReference>
<dbReference type="EC" id="1.13.11.11" evidence="15"/>
<dbReference type="GO" id="GO:0020037">
    <property type="term" value="F:heme binding"/>
    <property type="evidence" value="ECO:0007669"/>
    <property type="project" value="UniProtKB-UniRule"/>
</dbReference>
<evidence type="ECO:0000313" key="18">
    <source>
        <dbReference type="EMBL" id="RXN34307.1"/>
    </source>
</evidence>
<keyword evidence="3" id="KW-0272">Extracellular matrix</keyword>
<organism evidence="18 19">
    <name type="scientific">Labeo rohita</name>
    <name type="common">Indian major carp</name>
    <name type="synonym">Cyprinus rohita</name>
    <dbReference type="NCBI Taxonomy" id="84645"/>
    <lineage>
        <taxon>Eukaryota</taxon>
        <taxon>Metazoa</taxon>
        <taxon>Chordata</taxon>
        <taxon>Craniata</taxon>
        <taxon>Vertebrata</taxon>
        <taxon>Euteleostomi</taxon>
        <taxon>Actinopterygii</taxon>
        <taxon>Neopterygii</taxon>
        <taxon>Teleostei</taxon>
        <taxon>Ostariophysi</taxon>
        <taxon>Cypriniformes</taxon>
        <taxon>Cyprinidae</taxon>
        <taxon>Labeoninae</taxon>
        <taxon>Labeonini</taxon>
        <taxon>Labeo</taxon>
    </lineage>
</organism>
<dbReference type="PRINTS" id="PR00453">
    <property type="entry name" value="VWFADOMAIN"/>
</dbReference>
<comment type="function">
    <text evidence="15">Heme-dependent dioxygenase that catalyzes the oxidative cleavage of the L-tryptophan (L-Trp) pyrrole ring and converts L-tryptophan to N-formyl-L-kynurenine. Catalyzes the oxidative cleavage of the indole moiety.</text>
</comment>
<comment type="pathway">
    <text evidence="13 15">Amino-acid degradation; L-tryptophan degradation via kynurenine pathway; L-kynurenine from L-tryptophan: step 1/2.</text>
</comment>
<evidence type="ECO:0007829" key="20">
    <source>
        <dbReference type="PeptideAtlas" id="A0A498NRY6"/>
    </source>
</evidence>
<feature type="compositionally biased region" description="Basic and acidic residues" evidence="16">
    <location>
        <begin position="687"/>
        <end position="700"/>
    </location>
</feature>
<evidence type="ECO:0000256" key="3">
    <source>
        <dbReference type="ARBA" id="ARBA00022530"/>
    </source>
</evidence>
<accession>A0A498NRY6</accession>
<dbReference type="SMART" id="SM00327">
    <property type="entry name" value="VWA"/>
    <property type="match status" value="3"/>
</dbReference>
<comment type="subcellular location">
    <subcellularLocation>
        <location evidence="1">Secreted</location>
        <location evidence="1">Extracellular space</location>
        <location evidence="1">Extracellular matrix</location>
    </subcellularLocation>
</comment>
<evidence type="ECO:0000256" key="8">
    <source>
        <dbReference type="ARBA" id="ARBA00022964"/>
    </source>
</evidence>
<feature type="domain" description="VWFA" evidence="17">
    <location>
        <begin position="1090"/>
        <end position="1272"/>
    </location>
</feature>
<dbReference type="InterPro" id="IPR008160">
    <property type="entry name" value="Collagen"/>
</dbReference>
<evidence type="ECO:0000259" key="17">
    <source>
        <dbReference type="PROSITE" id="PS50234"/>
    </source>
</evidence>
<dbReference type="PANTHER" id="PTHR10138:SF0">
    <property type="entry name" value="TRYPTOPHAN 2,3-DIOXYGENASE"/>
    <property type="match status" value="1"/>
</dbReference>
<dbReference type="FunFam" id="3.40.50.410:FF:000026">
    <property type="entry name" value="Collagen, type VI, alpha 1"/>
    <property type="match status" value="1"/>
</dbReference>
<evidence type="ECO:0000256" key="15">
    <source>
        <dbReference type="HAMAP-Rule" id="MF_03020"/>
    </source>
</evidence>
<evidence type="ECO:0000256" key="9">
    <source>
        <dbReference type="ARBA" id="ARBA00023002"/>
    </source>
</evidence>
<comment type="cofactor">
    <cofactor evidence="15">
        <name>heme</name>
        <dbReference type="ChEBI" id="CHEBI:30413"/>
    </cofactor>
    <text evidence="15">Binds 1 heme group per subunit.</text>
</comment>
<dbReference type="AlphaFoldDB" id="A0A498NRY6"/>
<evidence type="ECO:0000256" key="2">
    <source>
        <dbReference type="ARBA" id="ARBA00022525"/>
    </source>
</evidence>
<dbReference type="Proteomes" id="UP000290572">
    <property type="component" value="Unassembled WGS sequence"/>
</dbReference>
<evidence type="ECO:0000313" key="19">
    <source>
        <dbReference type="Proteomes" id="UP000290572"/>
    </source>
</evidence>
<feature type="compositionally biased region" description="Low complexity" evidence="16">
    <location>
        <begin position="724"/>
        <end position="742"/>
    </location>
</feature>
<dbReference type="GO" id="GO:0004833">
    <property type="term" value="F:L-tryptophan 2,3-dioxygenase activity"/>
    <property type="evidence" value="ECO:0007669"/>
    <property type="project" value="UniProtKB-UniRule"/>
</dbReference>
<evidence type="ECO:0000256" key="11">
    <source>
        <dbReference type="ARBA" id="ARBA00023079"/>
    </source>
</evidence>
<keyword evidence="11 15" id="KW-0823">Tryptophan catabolism</keyword>
<keyword evidence="20" id="KW-1267">Proteomics identification</keyword>
<name>A0A498NRY6_LABRO</name>
<comment type="catalytic activity">
    <reaction evidence="12 15">
        <text>L-tryptophan + O2 = N-formyl-L-kynurenine</text>
        <dbReference type="Rhea" id="RHEA:24536"/>
        <dbReference type="ChEBI" id="CHEBI:15379"/>
        <dbReference type="ChEBI" id="CHEBI:57912"/>
        <dbReference type="ChEBI" id="CHEBI:58629"/>
        <dbReference type="EC" id="1.13.11.11"/>
    </reaction>
</comment>
<dbReference type="Pfam" id="PF00092">
    <property type="entry name" value="VWA"/>
    <property type="match status" value="3"/>
</dbReference>
<comment type="similarity">
    <text evidence="15">Belongs to the tryptophan 2,3-dioxygenase family.</text>
</comment>
<comment type="caution">
    <text evidence="18">The sequence shown here is derived from an EMBL/GenBank/DDBJ whole genome shotgun (WGS) entry which is preliminary data.</text>
</comment>
<feature type="compositionally biased region" description="Basic and acidic residues" evidence="16">
    <location>
        <begin position="661"/>
        <end position="679"/>
    </location>
</feature>
<evidence type="ECO:0000256" key="10">
    <source>
        <dbReference type="ARBA" id="ARBA00023004"/>
    </source>
</evidence>
<comment type="caution">
    <text evidence="15">Lacks conserved residue(s) required for the propagation of feature annotation.</text>
</comment>
<dbReference type="SUPFAM" id="SSF140959">
    <property type="entry name" value="Indolic compounds 2,3-dioxygenase-like"/>
    <property type="match status" value="1"/>
</dbReference>
<keyword evidence="4 15" id="KW-0349">Heme</keyword>
<dbReference type="GO" id="GO:0005581">
    <property type="term" value="C:collagen trimer"/>
    <property type="evidence" value="ECO:0007669"/>
    <property type="project" value="UniProtKB-KW"/>
</dbReference>
<protein>
    <recommendedName>
        <fullName evidence="15">Tryptophan 2,3-dioxygenase</fullName>
        <shortName evidence="15">TDO</shortName>
        <ecNumber evidence="15">1.13.11.11</ecNumber>
    </recommendedName>
    <alternativeName>
        <fullName evidence="15">Tryptamin 2,3-dioxygenase</fullName>
    </alternativeName>
    <alternativeName>
        <fullName evidence="15">Tryptophan oxygenase</fullName>
        <shortName evidence="15">TO</shortName>
        <shortName evidence="15">TRPO</shortName>
    </alternativeName>
    <alternativeName>
        <fullName evidence="15">Tryptophan pyrrolase</fullName>
    </alternativeName>
    <alternativeName>
        <fullName evidence="15">Tryptophanase</fullName>
    </alternativeName>
</protein>
<dbReference type="InterPro" id="IPR036465">
    <property type="entry name" value="vWFA_dom_sf"/>
</dbReference>
<feature type="region of interest" description="Disordered" evidence="16">
    <location>
        <begin position="1"/>
        <end position="23"/>
    </location>
</feature>
<keyword evidence="6" id="KW-0677">Repeat</keyword>
<dbReference type="Pfam" id="PF01391">
    <property type="entry name" value="Collagen"/>
    <property type="match status" value="1"/>
</dbReference>
<dbReference type="InterPro" id="IPR002035">
    <property type="entry name" value="VWF_A"/>
</dbReference>
<dbReference type="HAMAP" id="MF_01972">
    <property type="entry name" value="T23O"/>
    <property type="match status" value="1"/>
</dbReference>
<gene>
    <name evidence="15" type="primary">TDO2</name>
    <name evidence="18" type="ORF">ROHU_015030</name>
</gene>
<evidence type="ECO:0000256" key="13">
    <source>
        <dbReference type="ARBA" id="ARBA00060570"/>
    </source>
</evidence>
<keyword evidence="2" id="KW-0964">Secreted</keyword>
<keyword evidence="9 15" id="KW-0560">Oxidoreductase</keyword>
<evidence type="ECO:0000256" key="6">
    <source>
        <dbReference type="ARBA" id="ARBA00022737"/>
    </source>
</evidence>
<dbReference type="FunFam" id="1.10.287.3810:FF:000001">
    <property type="entry name" value="Tryptophan 2,3-dioxygenase"/>
    <property type="match status" value="1"/>
</dbReference>
<evidence type="ECO:0000256" key="1">
    <source>
        <dbReference type="ARBA" id="ARBA00004498"/>
    </source>
</evidence>
<dbReference type="UniPathway" id="UPA00333">
    <property type="reaction ID" value="UER00453"/>
</dbReference>
<keyword evidence="10 15" id="KW-0408">Iron</keyword>
<sequence>MEESRLFTSKPGQTEEEDESQKGINKATKGGIVYGEYLQLDKVLTAQVLQSQEKGKKIHDEHLFIVTHQAYELWFKQILWELDSVRHLFIKNHVRDERNMLKVVSRIHRITMIFKLLVEQFAVLETMTALDFFDFREYLSSASGFQSLQFRLLEAKIGVADHLRVPYNRRHYKDSFHGQESKTLLSTEQEPTLLQLVEQWLERTPGLDKDGFNFWGKLQANIEEGLKKEKHKLEKMEDSEVKQDLLADLNKQSEIFTALFDPKRHEHLLSKGERRLSYKALQGALMINFYREEPRFQVPFQLLTSLMEIDTLMTKWRYNHVCMAHRMIGSKAGTGGSSGYHYLRSTVRRQPCDRDVTWNSGALHYSDDTELVMGLVDLNTKRAELKAAIDKIKYIGKGTYTDCAIREGISELLRAGSHYHENKYIVVVTDGHPVTGYKEPCGGIQEAANEARQHAIKVFAVAISPDQEDTRLSIIATDASYRQNFTAADNSRSTQMATIKTIINMITNETKDVCCSFDCNAPGGPVGPRGDPGQRGEGGRPGMPGEKGDFGPPGSPGDPGPVGYQGMKGDQGIRGDKGERGHKGFKGDKGQHGLDGVDGRKGEPGFTGLPGCKGSPGPDGLQGEPGPKGDPGPYGPKGQRGDPGRNGEPGRPGNYGPSGAKGDRGPRGGNGDKGERGDDGPPGPDGPRGERGTPGEKGEQGSRGNRGPRGDPGEPGPRGEQGREGSAGPNGEPGEPGRAGAPGYRGDEGLTGPEGPKGPRGIKGAPGDRGLMGERGEDGPQGNGTEGCHGFQGYPGPRGDPGAPGGKGTPGPKGDDGEPGDPGTDNNRPGPPGPRGPKGHRGREGNPGPPGPPGPQGADECEILDIIMKMCSCCECKCGPLDIAFVVDSSESIGASNFAIAKEFIVTLMDRLKMRQFGANESRIGVVQYSGSKAQEVVQLGDPNIKTLTDLKQAVKDFHWLAEATYTGEALQFSLNNMINKLRTEKSIVLVLTDGRSDTSRDNVSLNVLCGKGLKVGGVGVIDYANRNPNPEQIDEIACKNDPRKGFSFILDNFGILLDDSFLQNMTEKICEEKKCPNYTCPISFNADTDILIMMDSSASVGSKNFEMTKDFTKMLAKRFLSAERAGFEVKVGVGQYSNNANLEAEFSTDAAQVVSQITEAKFQNAGTQVTNALNFAIERFRGGRTRKKKVLVFSDGRSQGVNDIQIKNAVEQVFNAGIELYVLAVGNQVNEEHLRTLVSRGRPYDNTYAYRHLFKSSDYRSLVTGVFYQTVSRKISL</sequence>
<feature type="compositionally biased region" description="Gly residues" evidence="16">
    <location>
        <begin position="802"/>
        <end position="811"/>
    </location>
</feature>
<dbReference type="GO" id="GO:0019442">
    <property type="term" value="P:L-tryptophan catabolic process to acetyl-CoA"/>
    <property type="evidence" value="ECO:0007669"/>
    <property type="project" value="TreeGrafter"/>
</dbReference>
<keyword evidence="18" id="KW-0176">Collagen</keyword>
<dbReference type="Pfam" id="PF03301">
    <property type="entry name" value="Trp_dioxygenase"/>
    <property type="match status" value="1"/>
</dbReference>
<dbReference type="PANTHER" id="PTHR10138">
    <property type="entry name" value="TRYPTOPHAN 2,3-DIOXYGENASE"/>
    <property type="match status" value="1"/>
</dbReference>
<dbReference type="InterPro" id="IPR037217">
    <property type="entry name" value="Trp/Indoleamine_2_3_dOase-like"/>
</dbReference>
<evidence type="ECO:0000256" key="4">
    <source>
        <dbReference type="ARBA" id="ARBA00022617"/>
    </source>
</evidence>
<dbReference type="Gene3D" id="1.10.287.3810">
    <property type="match status" value="1"/>
</dbReference>
<dbReference type="PROSITE" id="PS50234">
    <property type="entry name" value="VWFA"/>
    <property type="match status" value="3"/>
</dbReference>
<keyword evidence="8 15" id="KW-0223">Dioxygenase</keyword>